<feature type="region of interest" description="Disordered" evidence="1">
    <location>
        <begin position="128"/>
        <end position="171"/>
    </location>
</feature>
<dbReference type="GO" id="GO:0006338">
    <property type="term" value="P:chromatin remodeling"/>
    <property type="evidence" value="ECO:0007669"/>
    <property type="project" value="InterPro"/>
</dbReference>
<evidence type="ECO:0000313" key="3">
    <source>
        <dbReference type="Proteomes" id="UP000019375"/>
    </source>
</evidence>
<organism evidence="2 3">
    <name type="scientific">Zygosaccharomyces bailii (strain CLIB 213 / ATCC 58445 / CBS 680 / BCRC 21525 / NBRC 1098 / NCYC 1416 / NRRL Y-2227)</name>
    <dbReference type="NCBI Taxonomy" id="1333698"/>
    <lineage>
        <taxon>Eukaryota</taxon>
        <taxon>Fungi</taxon>
        <taxon>Dikarya</taxon>
        <taxon>Ascomycota</taxon>
        <taxon>Saccharomycotina</taxon>
        <taxon>Saccharomycetes</taxon>
        <taxon>Saccharomycetales</taxon>
        <taxon>Saccharomycetaceae</taxon>
        <taxon>Zygosaccharomyces</taxon>
    </lineage>
</organism>
<dbReference type="InterPro" id="IPR018304">
    <property type="entry name" value="Rtt102"/>
</dbReference>
<dbReference type="EMBL" id="HG316460">
    <property type="protein sequence ID" value="CDF90501.1"/>
    <property type="molecule type" value="Genomic_DNA"/>
</dbReference>
<reference evidence="3" key="1">
    <citation type="journal article" date="2013" name="Genome Announc.">
        <title>Genome sequence of the food spoilage yeast Zygosaccharomyces bailii CLIB 213(T).</title>
        <authorList>
            <person name="Galeote V."/>
            <person name="Bigey F."/>
            <person name="Devillers H."/>
            <person name="Neuveglise C."/>
            <person name="Dequin S."/>
        </authorList>
    </citation>
    <scope>NUCLEOTIDE SEQUENCE [LARGE SCALE GENOMIC DNA]</scope>
    <source>
        <strain evidence="3">CLIB 213 / ATCC 58445 / CBS 680 / CCRC 21525 / NBRC 1098 / NCYC 1416 / NRRL Y-2227</strain>
    </source>
</reference>
<keyword evidence="3" id="KW-1185">Reference proteome</keyword>
<gene>
    <name evidence="2" type="ORF">BN860_02498g</name>
</gene>
<dbReference type="Gene3D" id="6.20.420.10">
    <property type="match status" value="1"/>
</dbReference>
<feature type="compositionally biased region" description="Polar residues" evidence="1">
    <location>
        <begin position="133"/>
        <end position="143"/>
    </location>
</feature>
<name>A0A8J2T8T5_ZYGB2</name>
<accession>A0A8J2T8T5</accession>
<dbReference type="Pfam" id="PF09510">
    <property type="entry name" value="Rtt102p"/>
    <property type="match status" value="1"/>
</dbReference>
<dbReference type="OrthoDB" id="4063132at2759"/>
<dbReference type="Proteomes" id="UP000019375">
    <property type="component" value="Unassembled WGS sequence"/>
</dbReference>
<sequence>MQSLIERANNGGHFDNSNSRQWWKYDWYTPSHHANSSGSGNANSDGNQFSDNSVVEKYPFNYKTWIKSDVCIWQDLLKANDSLDLLDASSYSAQEQADAAVAHSQQMANRPANGDSLTAEDIRGAVGGVGTISGLSSSDAQQTTREEAKPKEETKPNPSQDEKHDVEMDKN</sequence>
<protein>
    <submittedName>
        <fullName evidence="2">ZYBA0S07-02498g1_1</fullName>
    </submittedName>
</protein>
<dbReference type="AlphaFoldDB" id="A0A8J2T8T5"/>
<proteinExistence type="predicted"/>
<dbReference type="GO" id="GO:0016586">
    <property type="term" value="C:RSC-type complex"/>
    <property type="evidence" value="ECO:0007669"/>
    <property type="project" value="InterPro"/>
</dbReference>
<feature type="compositionally biased region" description="Basic and acidic residues" evidence="1">
    <location>
        <begin position="144"/>
        <end position="171"/>
    </location>
</feature>
<evidence type="ECO:0000313" key="2">
    <source>
        <dbReference type="EMBL" id="CDF90501.1"/>
    </source>
</evidence>
<dbReference type="GO" id="GO:0016514">
    <property type="term" value="C:SWI/SNF complex"/>
    <property type="evidence" value="ECO:0007669"/>
    <property type="project" value="InterPro"/>
</dbReference>
<evidence type="ECO:0000256" key="1">
    <source>
        <dbReference type="SAM" id="MobiDB-lite"/>
    </source>
</evidence>